<dbReference type="EMBL" id="JACGWK010000014">
    <property type="protein sequence ID" value="KAL0317471.1"/>
    <property type="molecule type" value="Genomic_DNA"/>
</dbReference>
<evidence type="ECO:0000259" key="1">
    <source>
        <dbReference type="Pfam" id="PF12146"/>
    </source>
</evidence>
<organism evidence="2">
    <name type="scientific">Sesamum angustifolium</name>
    <dbReference type="NCBI Taxonomy" id="2727405"/>
    <lineage>
        <taxon>Eukaryota</taxon>
        <taxon>Viridiplantae</taxon>
        <taxon>Streptophyta</taxon>
        <taxon>Embryophyta</taxon>
        <taxon>Tracheophyta</taxon>
        <taxon>Spermatophyta</taxon>
        <taxon>Magnoliopsida</taxon>
        <taxon>eudicotyledons</taxon>
        <taxon>Gunneridae</taxon>
        <taxon>Pentapetalae</taxon>
        <taxon>asterids</taxon>
        <taxon>lamiids</taxon>
        <taxon>Lamiales</taxon>
        <taxon>Pedaliaceae</taxon>
        <taxon>Sesamum</taxon>
    </lineage>
</organism>
<gene>
    <name evidence="2" type="ORF">Sangu_2161400</name>
</gene>
<reference evidence="2" key="1">
    <citation type="submission" date="2020-06" db="EMBL/GenBank/DDBJ databases">
        <authorList>
            <person name="Li T."/>
            <person name="Hu X."/>
            <person name="Zhang T."/>
            <person name="Song X."/>
            <person name="Zhang H."/>
            <person name="Dai N."/>
            <person name="Sheng W."/>
            <person name="Hou X."/>
            <person name="Wei L."/>
        </authorList>
    </citation>
    <scope>NUCLEOTIDE SEQUENCE</scope>
    <source>
        <strain evidence="2">G01</strain>
        <tissue evidence="2">Leaf</tissue>
    </source>
</reference>
<comment type="caution">
    <text evidence="2">The sequence shown here is derived from an EMBL/GenBank/DDBJ whole genome shotgun (WGS) entry which is preliminary data.</text>
</comment>
<dbReference type="PANTHER" id="PTHR11614">
    <property type="entry name" value="PHOSPHOLIPASE-RELATED"/>
    <property type="match status" value="1"/>
</dbReference>
<proteinExistence type="predicted"/>
<dbReference type="InterPro" id="IPR051044">
    <property type="entry name" value="MAG_DAG_Lipase"/>
</dbReference>
<dbReference type="AlphaFoldDB" id="A0AAW2LIB0"/>
<accession>A0AAW2LIB0</accession>
<feature type="domain" description="Serine aminopeptidase S33" evidence="1">
    <location>
        <begin position="10"/>
        <end position="93"/>
    </location>
</feature>
<dbReference type="SUPFAM" id="SSF53474">
    <property type="entry name" value="alpha/beta-Hydrolases"/>
    <property type="match status" value="1"/>
</dbReference>
<sequence>MKKVDWKRKLALASPRRPRLRPRAATAQELLRVCREVQGKFSEVDVPFLIVHGGDDIVCDPACAEDLYNRAASKDKTLRIYPGMWHQLVGEPDENVELVFGEVIEWLLTRAERGVSAPVIGG</sequence>
<name>A0AAW2LIB0_9LAMI</name>
<dbReference type="Gene3D" id="3.40.50.1820">
    <property type="entry name" value="alpha/beta hydrolase"/>
    <property type="match status" value="1"/>
</dbReference>
<reference evidence="2" key="2">
    <citation type="journal article" date="2024" name="Plant">
        <title>Genomic evolution and insights into agronomic trait innovations of Sesamum species.</title>
        <authorList>
            <person name="Miao H."/>
            <person name="Wang L."/>
            <person name="Qu L."/>
            <person name="Liu H."/>
            <person name="Sun Y."/>
            <person name="Le M."/>
            <person name="Wang Q."/>
            <person name="Wei S."/>
            <person name="Zheng Y."/>
            <person name="Lin W."/>
            <person name="Duan Y."/>
            <person name="Cao H."/>
            <person name="Xiong S."/>
            <person name="Wang X."/>
            <person name="Wei L."/>
            <person name="Li C."/>
            <person name="Ma Q."/>
            <person name="Ju M."/>
            <person name="Zhao R."/>
            <person name="Li G."/>
            <person name="Mu C."/>
            <person name="Tian Q."/>
            <person name="Mei H."/>
            <person name="Zhang T."/>
            <person name="Gao T."/>
            <person name="Zhang H."/>
        </authorList>
    </citation>
    <scope>NUCLEOTIDE SEQUENCE</scope>
    <source>
        <strain evidence="2">G01</strain>
    </source>
</reference>
<evidence type="ECO:0000313" key="2">
    <source>
        <dbReference type="EMBL" id="KAL0317471.1"/>
    </source>
</evidence>
<protein>
    <submittedName>
        <fullName evidence="2">Monoglyceride lipase</fullName>
    </submittedName>
</protein>
<dbReference type="InterPro" id="IPR022742">
    <property type="entry name" value="Hydrolase_4"/>
</dbReference>
<dbReference type="Pfam" id="PF12146">
    <property type="entry name" value="Hydrolase_4"/>
    <property type="match status" value="1"/>
</dbReference>
<dbReference type="InterPro" id="IPR029058">
    <property type="entry name" value="AB_hydrolase_fold"/>
</dbReference>